<dbReference type="Proteomes" id="UP000297322">
    <property type="component" value="Unassembled WGS sequence"/>
</dbReference>
<dbReference type="Gene3D" id="1.10.3720.10">
    <property type="entry name" value="MetI-like"/>
    <property type="match status" value="1"/>
</dbReference>
<evidence type="ECO:0000256" key="6">
    <source>
        <dbReference type="RuleBase" id="RU363032"/>
    </source>
</evidence>
<comment type="subcellular location">
    <subcellularLocation>
        <location evidence="1 6">Cell membrane</location>
        <topology evidence="1 6">Multi-pass membrane protein</topology>
    </subcellularLocation>
</comment>
<dbReference type="EMBL" id="JACYNJ010000012">
    <property type="protein sequence ID" value="MBD8271569.1"/>
    <property type="molecule type" value="Genomic_DNA"/>
</dbReference>
<accession>A0A4Y9TI88</accession>
<evidence type="ECO:0000313" key="9">
    <source>
        <dbReference type="EMBL" id="TFW44095.1"/>
    </source>
</evidence>
<keyword evidence="4" id="KW-1133">Transmembrane helix</keyword>
<comment type="caution">
    <text evidence="9">The sequence shown here is derived from an EMBL/GenBank/DDBJ whole genome shotgun (WGS) entry which is preliminary data.</text>
</comment>
<evidence type="ECO:0000259" key="7">
    <source>
        <dbReference type="PROSITE" id="PS50928"/>
    </source>
</evidence>
<dbReference type="PANTHER" id="PTHR30614">
    <property type="entry name" value="MEMBRANE COMPONENT OF AMINO ACID ABC TRANSPORTER"/>
    <property type="match status" value="1"/>
</dbReference>
<keyword evidence="5" id="KW-0472">Membrane</keyword>
<evidence type="ECO:0000256" key="3">
    <source>
        <dbReference type="ARBA" id="ARBA00022970"/>
    </source>
</evidence>
<dbReference type="GO" id="GO:0006865">
    <property type="term" value="P:amino acid transport"/>
    <property type="evidence" value="ECO:0007669"/>
    <property type="project" value="UniProtKB-KW"/>
</dbReference>
<evidence type="ECO:0000256" key="2">
    <source>
        <dbReference type="ARBA" id="ARBA00022692"/>
    </source>
</evidence>
<evidence type="ECO:0000313" key="10">
    <source>
        <dbReference type="Proteomes" id="UP000297322"/>
    </source>
</evidence>
<dbReference type="GO" id="GO:0005886">
    <property type="term" value="C:plasma membrane"/>
    <property type="evidence" value="ECO:0007669"/>
    <property type="project" value="UniProtKB-SubCell"/>
</dbReference>
<keyword evidence="3" id="KW-0029">Amino-acid transport</keyword>
<dbReference type="EMBL" id="SPVI01000003">
    <property type="protein sequence ID" value="TFW44095.1"/>
    <property type="molecule type" value="Genomic_DNA"/>
</dbReference>
<evidence type="ECO:0000256" key="4">
    <source>
        <dbReference type="ARBA" id="ARBA00022989"/>
    </source>
</evidence>
<keyword evidence="2" id="KW-0812">Transmembrane</keyword>
<sequence length="130" mass="14092">MPLMPLGCRWIAIAYFAEIFRGGFSAVPKGQIEAAHSLAMTSFAILRRVTLPGALNAASPALINMIINVCKKTALLSIITVADLTFEVQKMAIETFASFESILTLALGYWVLIEIFSRLGQRANAISIST</sequence>
<dbReference type="InterPro" id="IPR043429">
    <property type="entry name" value="ArtM/GltK/GlnP/TcyL/YhdX-like"/>
</dbReference>
<reference evidence="9 10" key="1">
    <citation type="submission" date="2019-03" db="EMBL/GenBank/DDBJ databases">
        <title>Biocontrol and xenobiotic degradation properties of endophytic Pseudomonas fluorescens strain BRZ63.</title>
        <authorList>
            <person name="Chlebek D.A."/>
            <person name="Pinski A."/>
            <person name="Zur J.P."/>
            <person name="Michalska J."/>
            <person name="Hupert-Kocurek K.T."/>
        </authorList>
    </citation>
    <scope>NUCLEOTIDE SEQUENCE [LARGE SCALE GENOMIC DNA]</scope>
    <source>
        <strain evidence="9 10">BRZ63</strain>
    </source>
</reference>
<dbReference type="SUPFAM" id="SSF161098">
    <property type="entry name" value="MetI-like"/>
    <property type="match status" value="1"/>
</dbReference>
<evidence type="ECO:0000256" key="5">
    <source>
        <dbReference type="ARBA" id="ARBA00023136"/>
    </source>
</evidence>
<dbReference type="PROSITE" id="PS50928">
    <property type="entry name" value="ABC_TM1"/>
    <property type="match status" value="1"/>
</dbReference>
<gene>
    <name evidence="9" type="ORF">E4T65_06175</name>
    <name evidence="8" type="ORF">IFU03_17585</name>
</gene>
<dbReference type="PANTHER" id="PTHR30614:SF0">
    <property type="entry name" value="L-CYSTINE TRANSPORT SYSTEM PERMEASE PROTEIN TCYL"/>
    <property type="match status" value="1"/>
</dbReference>
<keyword evidence="6" id="KW-0813">Transport</keyword>
<comment type="similarity">
    <text evidence="6">Belongs to the binding-protein-dependent transport system permease family.</text>
</comment>
<organism evidence="9 10">
    <name type="scientific">Pseudomonas fluorescens</name>
    <dbReference type="NCBI Taxonomy" id="294"/>
    <lineage>
        <taxon>Bacteria</taxon>
        <taxon>Pseudomonadati</taxon>
        <taxon>Pseudomonadota</taxon>
        <taxon>Gammaproteobacteria</taxon>
        <taxon>Pseudomonadales</taxon>
        <taxon>Pseudomonadaceae</taxon>
        <taxon>Pseudomonas</taxon>
    </lineage>
</organism>
<evidence type="ECO:0000256" key="1">
    <source>
        <dbReference type="ARBA" id="ARBA00004651"/>
    </source>
</evidence>
<protein>
    <submittedName>
        <fullName evidence="9">ABC transporter permease subunit</fullName>
    </submittedName>
</protein>
<proteinExistence type="inferred from homology"/>
<feature type="domain" description="ABC transmembrane type-1" evidence="7">
    <location>
        <begin position="1"/>
        <end position="120"/>
    </location>
</feature>
<name>A0A4Y9TI88_PSEFL</name>
<dbReference type="Pfam" id="PF00528">
    <property type="entry name" value="BPD_transp_1"/>
    <property type="match status" value="1"/>
</dbReference>
<dbReference type="CDD" id="cd06261">
    <property type="entry name" value="TM_PBP2"/>
    <property type="match status" value="1"/>
</dbReference>
<evidence type="ECO:0000313" key="8">
    <source>
        <dbReference type="EMBL" id="MBD8271569.1"/>
    </source>
</evidence>
<dbReference type="AlphaFoldDB" id="A0A4Y9TI88"/>
<dbReference type="InterPro" id="IPR000515">
    <property type="entry name" value="MetI-like"/>
</dbReference>
<reference evidence="8" key="2">
    <citation type="journal article" date="2020" name="FEMS Microbiol. Ecol.">
        <title>Temporal dynamics of bacterial communities during seed development and maturation.</title>
        <authorList>
            <person name="Chesneau G."/>
            <person name="Torres-Cortes G."/>
            <person name="Briand M."/>
            <person name="Darrasse A."/>
            <person name="Preveaux A."/>
            <person name="Marais C."/>
            <person name="Jacques M.A."/>
            <person name="Shade A."/>
            <person name="Barret M."/>
        </authorList>
    </citation>
    <scope>NUCLEOTIDE SEQUENCE</scope>
    <source>
        <strain evidence="8">CFBP13533</strain>
    </source>
</reference>
<dbReference type="Proteomes" id="UP000610293">
    <property type="component" value="Unassembled WGS sequence"/>
</dbReference>
<dbReference type="GO" id="GO:0055085">
    <property type="term" value="P:transmembrane transport"/>
    <property type="evidence" value="ECO:0007669"/>
    <property type="project" value="InterPro"/>
</dbReference>
<dbReference type="InterPro" id="IPR035906">
    <property type="entry name" value="MetI-like_sf"/>
</dbReference>